<dbReference type="Proteomes" id="UP001057381">
    <property type="component" value="Chromosome"/>
</dbReference>
<organism evidence="1 2">
    <name type="scientific">Macrococcus equipercicus</name>
    <dbReference type="NCBI Taxonomy" id="69967"/>
    <lineage>
        <taxon>Bacteria</taxon>
        <taxon>Bacillati</taxon>
        <taxon>Bacillota</taxon>
        <taxon>Bacilli</taxon>
        <taxon>Bacillales</taxon>
        <taxon>Staphylococcaceae</taxon>
        <taxon>Macrococcus</taxon>
    </lineage>
</organism>
<proteinExistence type="predicted"/>
<dbReference type="Gene3D" id="1.10.287.1080">
    <property type="entry name" value="MazG-like"/>
    <property type="match status" value="1"/>
</dbReference>
<dbReference type="KEGG" id="mequ:KFV11_05205"/>
<dbReference type="SUPFAM" id="SSF101386">
    <property type="entry name" value="all-alpha NTP pyrophosphatases"/>
    <property type="match status" value="1"/>
</dbReference>
<dbReference type="EMBL" id="CP073809">
    <property type="protein sequence ID" value="UTH14935.1"/>
    <property type="molecule type" value="Genomic_DNA"/>
</dbReference>
<evidence type="ECO:0000313" key="1">
    <source>
        <dbReference type="EMBL" id="UTH14935.1"/>
    </source>
</evidence>
<gene>
    <name evidence="1" type="ORF">KFV11_05205</name>
</gene>
<accession>A0A9Q9F2M4</accession>
<reference evidence="1" key="1">
    <citation type="submission" date="2021-04" db="EMBL/GenBank/DDBJ databases">
        <title>Complete Genome Sequences of Macrococcus spp. from dog and cattle.</title>
        <authorList>
            <person name="Schwendener S."/>
            <person name="Perreten V."/>
        </authorList>
    </citation>
    <scope>NUCLEOTIDE SEQUENCE</scope>
    <source>
        <strain evidence="1">Epi0143-OL</strain>
    </source>
</reference>
<dbReference type="AlphaFoldDB" id="A0A9Q9F2M4"/>
<dbReference type="CDD" id="cd11540">
    <property type="entry name" value="NTP-PPase_u3"/>
    <property type="match status" value="1"/>
</dbReference>
<name>A0A9Q9F2M4_9STAP</name>
<protein>
    <submittedName>
        <fullName evidence="1">MazG-like family protein</fullName>
    </submittedName>
</protein>
<sequence length="177" mass="20181">MNNLEKLTEQIEQWAIDRNLHTADPRKQMLKLGEETGELYSGMAKGNEELIKDSIGDAYVVITILSMQKNFSISEFVDSVEESTIKDDAEMALQFSLALMLRTGSLAHSLKYSNDTDTLKMMTHWFIETLFDLAYALNVNYIECVQMAYDEIKDRKGKMIDGVFVKESDLVEVTDES</sequence>
<evidence type="ECO:0000313" key="2">
    <source>
        <dbReference type="Proteomes" id="UP001057381"/>
    </source>
</evidence>
<dbReference type="RefSeq" id="WP_254250526.1">
    <property type="nucleotide sequence ID" value="NZ_CP073809.1"/>
</dbReference>